<dbReference type="InterPro" id="IPR029058">
    <property type="entry name" value="AB_hydrolase_fold"/>
</dbReference>
<dbReference type="InterPro" id="IPR050471">
    <property type="entry name" value="AB_hydrolase"/>
</dbReference>
<evidence type="ECO:0000259" key="2">
    <source>
        <dbReference type="Pfam" id="PF00561"/>
    </source>
</evidence>
<evidence type="ECO:0000256" key="1">
    <source>
        <dbReference type="SAM" id="MobiDB-lite"/>
    </source>
</evidence>
<evidence type="ECO:0000313" key="3">
    <source>
        <dbReference type="EMBL" id="GAA4710035.1"/>
    </source>
</evidence>
<dbReference type="PANTHER" id="PTHR43433">
    <property type="entry name" value="HYDROLASE, ALPHA/BETA FOLD FAMILY PROTEIN"/>
    <property type="match status" value="1"/>
</dbReference>
<proteinExistence type="predicted"/>
<dbReference type="PANTHER" id="PTHR43433:SF5">
    <property type="entry name" value="AB HYDROLASE-1 DOMAIN-CONTAINING PROTEIN"/>
    <property type="match status" value="1"/>
</dbReference>
<organism evidence="3 4">
    <name type="scientific">Promicromonospora umidemergens</name>
    <dbReference type="NCBI Taxonomy" id="629679"/>
    <lineage>
        <taxon>Bacteria</taxon>
        <taxon>Bacillati</taxon>
        <taxon>Actinomycetota</taxon>
        <taxon>Actinomycetes</taxon>
        <taxon>Micrococcales</taxon>
        <taxon>Promicromonosporaceae</taxon>
        <taxon>Promicromonospora</taxon>
    </lineage>
</organism>
<dbReference type="InterPro" id="IPR000073">
    <property type="entry name" value="AB_hydrolase_1"/>
</dbReference>
<dbReference type="RefSeq" id="WP_253868293.1">
    <property type="nucleotide sequence ID" value="NZ_BAABHM010000016.1"/>
</dbReference>
<reference evidence="4" key="1">
    <citation type="journal article" date="2019" name="Int. J. Syst. Evol. Microbiol.">
        <title>The Global Catalogue of Microorganisms (GCM) 10K type strain sequencing project: providing services to taxonomists for standard genome sequencing and annotation.</title>
        <authorList>
            <consortium name="The Broad Institute Genomics Platform"/>
            <consortium name="The Broad Institute Genome Sequencing Center for Infectious Disease"/>
            <person name="Wu L."/>
            <person name="Ma J."/>
        </authorList>
    </citation>
    <scope>NUCLEOTIDE SEQUENCE [LARGE SCALE GENOMIC DNA]</scope>
    <source>
        <strain evidence="4">JCM 17975</strain>
    </source>
</reference>
<sequence>MTETLLDVSGAQLCAETFGDPADPAILLIGGIASAMDWWHDDFCRALADGDAPGGPGRFVVRYDHRDTGRSRTDPPGAPSYTGDDLARDPVRLLDALRLGRAHLVGVSMGGGIAQQTAIEHPGRVASLTLMSTSPLTGGDPHADAGGPSLPGPSPEALALFDDPPPDPDWGDRDAVVRHLVEGERAFAGPGYDAAATLETALRVAERSIDPAAAANHFLVESGPLRGTLADVAAPTLVLHGEDDPLFPPEHGAALAAAVRGARLVLLSGVGHQYPPRIAWGVVVPEILALTAPGGAPRT</sequence>
<protein>
    <recommendedName>
        <fullName evidence="2">AB hydrolase-1 domain-containing protein</fullName>
    </recommendedName>
</protein>
<dbReference type="Gene3D" id="3.40.50.1820">
    <property type="entry name" value="alpha/beta hydrolase"/>
    <property type="match status" value="1"/>
</dbReference>
<gene>
    <name evidence="3" type="ORF">GCM10023198_36010</name>
</gene>
<dbReference type="PRINTS" id="PR00111">
    <property type="entry name" value="ABHYDROLASE"/>
</dbReference>
<dbReference type="Proteomes" id="UP001500843">
    <property type="component" value="Unassembled WGS sequence"/>
</dbReference>
<feature type="region of interest" description="Disordered" evidence="1">
    <location>
        <begin position="133"/>
        <end position="158"/>
    </location>
</feature>
<name>A0ABP8XKI8_9MICO</name>
<feature type="region of interest" description="Disordered" evidence="1">
    <location>
        <begin position="62"/>
        <end position="86"/>
    </location>
</feature>
<dbReference type="SUPFAM" id="SSF53474">
    <property type="entry name" value="alpha/beta-Hydrolases"/>
    <property type="match status" value="1"/>
</dbReference>
<feature type="compositionally biased region" description="Basic and acidic residues" evidence="1">
    <location>
        <begin position="62"/>
        <end position="73"/>
    </location>
</feature>
<dbReference type="Pfam" id="PF00561">
    <property type="entry name" value="Abhydrolase_1"/>
    <property type="match status" value="1"/>
</dbReference>
<keyword evidence="4" id="KW-1185">Reference proteome</keyword>
<dbReference type="EMBL" id="BAABHM010000016">
    <property type="protein sequence ID" value="GAA4710035.1"/>
    <property type="molecule type" value="Genomic_DNA"/>
</dbReference>
<evidence type="ECO:0000313" key="4">
    <source>
        <dbReference type="Proteomes" id="UP001500843"/>
    </source>
</evidence>
<feature type="domain" description="AB hydrolase-1" evidence="2">
    <location>
        <begin position="24"/>
        <end position="272"/>
    </location>
</feature>
<accession>A0ABP8XKI8</accession>
<comment type="caution">
    <text evidence="3">The sequence shown here is derived from an EMBL/GenBank/DDBJ whole genome shotgun (WGS) entry which is preliminary data.</text>
</comment>